<dbReference type="GO" id="GO:0000287">
    <property type="term" value="F:magnesium ion binding"/>
    <property type="evidence" value="ECO:0007669"/>
    <property type="project" value="TreeGrafter"/>
</dbReference>
<evidence type="ECO:0000313" key="10">
    <source>
        <dbReference type="Proteomes" id="UP000230179"/>
    </source>
</evidence>
<comment type="similarity">
    <text evidence="2">Belongs to the CorA metal ion transporter (MIT) (TC 1.A.35) family.</text>
</comment>
<evidence type="ECO:0000256" key="7">
    <source>
        <dbReference type="ARBA" id="ARBA00023136"/>
    </source>
</evidence>
<sequence>MISRYEYSGGVWIDIEKPNEDEVRSVLGEYGISERVVTEILSPTPVPLVAGDAGAVLLVLHFPAPHDEAEDIKSQEIDFIVGEGFIITVRYELVTSLHHLKKLLETEAAVNSALALSTDVMLELLFAHLYTSIRDHVTHSADQLDRIEKQMFSGKEHQTVRAISDSNRDFLHLEATLVNHEEPLSRFLKTLSERNFFGNSFEERAARIAADRVHVVHLIRTYRAVATELRETNKVLVETRQSEIMKALTVMTIIVLPLELIAFIFGMHAPGTPLLQHPNAFWIILALMLAMCAVVALFLSRKRWI</sequence>
<organism evidence="9 10">
    <name type="scientific">Candidatus Kaiserbacteria bacterium CG10_big_fil_rev_8_21_14_0_10_56_12</name>
    <dbReference type="NCBI Taxonomy" id="1974611"/>
    <lineage>
        <taxon>Bacteria</taxon>
        <taxon>Candidatus Kaiseribacteriota</taxon>
    </lineage>
</organism>
<name>A0A2H0UAF0_9BACT</name>
<keyword evidence="6 8" id="KW-1133">Transmembrane helix</keyword>
<comment type="subcellular location">
    <subcellularLocation>
        <location evidence="1">Cell membrane</location>
        <topology evidence="1">Multi-pass membrane protein</topology>
    </subcellularLocation>
</comment>
<dbReference type="AlphaFoldDB" id="A0A2H0UAF0"/>
<evidence type="ECO:0000256" key="6">
    <source>
        <dbReference type="ARBA" id="ARBA00022989"/>
    </source>
</evidence>
<dbReference type="PANTHER" id="PTHR46494:SF1">
    <property type="entry name" value="CORA FAMILY METAL ION TRANSPORTER (EUROFUNG)"/>
    <property type="match status" value="1"/>
</dbReference>
<dbReference type="GO" id="GO:0005886">
    <property type="term" value="C:plasma membrane"/>
    <property type="evidence" value="ECO:0007669"/>
    <property type="project" value="UniProtKB-SubCell"/>
</dbReference>
<evidence type="ECO:0000256" key="8">
    <source>
        <dbReference type="SAM" id="Phobius"/>
    </source>
</evidence>
<dbReference type="SUPFAM" id="SSF143865">
    <property type="entry name" value="CorA soluble domain-like"/>
    <property type="match status" value="1"/>
</dbReference>
<dbReference type="InterPro" id="IPR045861">
    <property type="entry name" value="CorA_cytoplasmic_dom"/>
</dbReference>
<dbReference type="GO" id="GO:0015087">
    <property type="term" value="F:cobalt ion transmembrane transporter activity"/>
    <property type="evidence" value="ECO:0007669"/>
    <property type="project" value="TreeGrafter"/>
</dbReference>
<keyword evidence="5 8" id="KW-0812">Transmembrane</keyword>
<dbReference type="Gene3D" id="3.30.460.20">
    <property type="entry name" value="CorA soluble domain-like"/>
    <property type="match status" value="1"/>
</dbReference>
<gene>
    <name evidence="9" type="ORF">COU19_00705</name>
</gene>
<dbReference type="GO" id="GO:0015095">
    <property type="term" value="F:magnesium ion transmembrane transporter activity"/>
    <property type="evidence" value="ECO:0007669"/>
    <property type="project" value="TreeGrafter"/>
</dbReference>
<protein>
    <recommendedName>
        <fullName evidence="11">Magnesium transporter CorA</fullName>
    </recommendedName>
</protein>
<keyword evidence="3" id="KW-0813">Transport</keyword>
<keyword evidence="7 8" id="KW-0472">Membrane</keyword>
<evidence type="ECO:0008006" key="11">
    <source>
        <dbReference type="Google" id="ProtNLM"/>
    </source>
</evidence>
<keyword evidence="4" id="KW-1003">Cell membrane</keyword>
<dbReference type="Gene3D" id="1.20.58.340">
    <property type="entry name" value="Magnesium transport protein CorA, transmembrane region"/>
    <property type="match status" value="2"/>
</dbReference>
<comment type="caution">
    <text evidence="9">The sequence shown here is derived from an EMBL/GenBank/DDBJ whole genome shotgun (WGS) entry which is preliminary data.</text>
</comment>
<reference evidence="10" key="1">
    <citation type="submission" date="2017-09" db="EMBL/GenBank/DDBJ databases">
        <title>Depth-based differentiation of microbial function through sediment-hosted aquifers and enrichment of novel symbionts in the deep terrestrial subsurface.</title>
        <authorList>
            <person name="Probst A.J."/>
            <person name="Ladd B."/>
            <person name="Jarett J.K."/>
            <person name="Geller-Mcgrath D.E."/>
            <person name="Sieber C.M.K."/>
            <person name="Emerson J.B."/>
            <person name="Anantharaman K."/>
            <person name="Thomas B.C."/>
            <person name="Malmstrom R."/>
            <person name="Stieglmeier M."/>
            <person name="Klingl A."/>
            <person name="Woyke T."/>
            <person name="Ryan C.M."/>
            <person name="Banfield J.F."/>
        </authorList>
    </citation>
    <scope>NUCLEOTIDE SEQUENCE [LARGE SCALE GENOMIC DNA]</scope>
</reference>
<accession>A0A2H0UAF0</accession>
<dbReference type="Proteomes" id="UP000230179">
    <property type="component" value="Unassembled WGS sequence"/>
</dbReference>
<dbReference type="EMBL" id="PFBL01000005">
    <property type="protein sequence ID" value="PIR83372.1"/>
    <property type="molecule type" value="Genomic_DNA"/>
</dbReference>
<proteinExistence type="inferred from homology"/>
<dbReference type="InterPro" id="IPR045863">
    <property type="entry name" value="CorA_TM1_TM2"/>
</dbReference>
<dbReference type="GO" id="GO:0050897">
    <property type="term" value="F:cobalt ion binding"/>
    <property type="evidence" value="ECO:0007669"/>
    <property type="project" value="TreeGrafter"/>
</dbReference>
<evidence type="ECO:0000256" key="1">
    <source>
        <dbReference type="ARBA" id="ARBA00004651"/>
    </source>
</evidence>
<dbReference type="InterPro" id="IPR002523">
    <property type="entry name" value="MgTranspt_CorA/ZnTranspt_ZntB"/>
</dbReference>
<dbReference type="Pfam" id="PF01544">
    <property type="entry name" value="CorA"/>
    <property type="match status" value="1"/>
</dbReference>
<evidence type="ECO:0000256" key="2">
    <source>
        <dbReference type="ARBA" id="ARBA00009765"/>
    </source>
</evidence>
<feature type="transmembrane region" description="Helical" evidence="8">
    <location>
        <begin position="280"/>
        <end position="299"/>
    </location>
</feature>
<evidence type="ECO:0000256" key="5">
    <source>
        <dbReference type="ARBA" id="ARBA00022692"/>
    </source>
</evidence>
<evidence type="ECO:0000256" key="3">
    <source>
        <dbReference type="ARBA" id="ARBA00022448"/>
    </source>
</evidence>
<feature type="transmembrane region" description="Helical" evidence="8">
    <location>
        <begin position="247"/>
        <end position="268"/>
    </location>
</feature>
<evidence type="ECO:0000256" key="4">
    <source>
        <dbReference type="ARBA" id="ARBA00022475"/>
    </source>
</evidence>
<dbReference type="PANTHER" id="PTHR46494">
    <property type="entry name" value="CORA FAMILY METAL ION TRANSPORTER (EUROFUNG)"/>
    <property type="match status" value="1"/>
</dbReference>
<evidence type="ECO:0000313" key="9">
    <source>
        <dbReference type="EMBL" id="PIR83372.1"/>
    </source>
</evidence>
<dbReference type="SUPFAM" id="SSF144083">
    <property type="entry name" value="Magnesium transport protein CorA, transmembrane region"/>
    <property type="match status" value="1"/>
</dbReference>